<gene>
    <name evidence="1" type="ORF">HINF_LOCUS13921</name>
</gene>
<proteinExistence type="predicted"/>
<comment type="caution">
    <text evidence="1">The sequence shown here is derived from an EMBL/GenBank/DDBJ whole genome shotgun (WGS) entry which is preliminary data.</text>
</comment>
<accession>A0ABP1HK02</accession>
<sequence>MPTFLMRYFGGQQPNFMITKMKQKQWDEWGSKVSLTVNTYNDVLIMGLQQRFTSGNLGPVTPVYLNIMIIRVDLMFPYVSCTEDWKYLKHFSSCFNSLLFFNLLVGRLYENQNIP</sequence>
<name>A0ABP1HK02_9EUKA</name>
<organism evidence="1 2">
    <name type="scientific">Hexamita inflata</name>
    <dbReference type="NCBI Taxonomy" id="28002"/>
    <lineage>
        <taxon>Eukaryota</taxon>
        <taxon>Metamonada</taxon>
        <taxon>Diplomonadida</taxon>
        <taxon>Hexamitidae</taxon>
        <taxon>Hexamitinae</taxon>
        <taxon>Hexamita</taxon>
    </lineage>
</organism>
<evidence type="ECO:0000313" key="2">
    <source>
        <dbReference type="Proteomes" id="UP001642409"/>
    </source>
</evidence>
<evidence type="ECO:0000313" key="1">
    <source>
        <dbReference type="EMBL" id="CAL5995198.1"/>
    </source>
</evidence>
<dbReference type="EMBL" id="CAXDID020000032">
    <property type="protein sequence ID" value="CAL5995198.1"/>
    <property type="molecule type" value="Genomic_DNA"/>
</dbReference>
<dbReference type="Proteomes" id="UP001642409">
    <property type="component" value="Unassembled WGS sequence"/>
</dbReference>
<reference evidence="1 2" key="1">
    <citation type="submission" date="2024-07" db="EMBL/GenBank/DDBJ databases">
        <authorList>
            <person name="Akdeniz Z."/>
        </authorList>
    </citation>
    <scope>NUCLEOTIDE SEQUENCE [LARGE SCALE GENOMIC DNA]</scope>
</reference>
<protein>
    <submittedName>
        <fullName evidence="1">Hypothetical_protein</fullName>
    </submittedName>
</protein>
<keyword evidence="2" id="KW-1185">Reference proteome</keyword>